<dbReference type="InterPro" id="IPR009003">
    <property type="entry name" value="Peptidase_S1_PA"/>
</dbReference>
<evidence type="ECO:0000313" key="6">
    <source>
        <dbReference type="EMBL" id="CAA6820074.1"/>
    </source>
</evidence>
<dbReference type="FunFam" id="2.40.10.10:FF:000001">
    <property type="entry name" value="Periplasmic serine protease DegS"/>
    <property type="match status" value="1"/>
</dbReference>
<dbReference type="InterPro" id="IPR001478">
    <property type="entry name" value="PDZ"/>
</dbReference>
<protein>
    <submittedName>
        <fullName evidence="6">HtrA protease/chaperone protein</fullName>
    </submittedName>
</protein>
<proteinExistence type="inferred from homology"/>
<dbReference type="Pfam" id="PF13180">
    <property type="entry name" value="PDZ_2"/>
    <property type="match status" value="1"/>
</dbReference>
<dbReference type="InterPro" id="IPR043504">
    <property type="entry name" value="Peptidase_S1_PA_chymotrypsin"/>
</dbReference>
<evidence type="ECO:0000256" key="4">
    <source>
        <dbReference type="ARBA" id="ARBA00022825"/>
    </source>
</evidence>
<sequence length="370" mass="40094">MSDRIIRVLLVVVLLTALVWLINGIRTQSQVVSAQAQPHTIAARGDLASDEKSTIDIFRENTDSVVYISTSEHFLNIYTQGVTEVPSGTGTGFVWDRSGHIVTNYHVIEGHKVANVRLSNQKTYRADVIGTSPRHDLAVLRLSKPDTIPRPLQIGQSENLLVGQKVFAIGNPFGLDRTMTTGIISALGRSLDEDTGGLDDLIQTDAAINPGNSGGPLLDSAGRLIGVNVAIYSPSGASAGIGFSIPVDTVNRVVPNLIENGRYLRLVLGISTNDNVNKMLKIERKIEGLLILRVVENSPADKVGLIPTVVRRGEVLLGDVIRSVDGERVDKLGDLLDILETKELNQLVTLEVLRQGQDIIEMPVKLSLQQ</sequence>
<organism evidence="6">
    <name type="scientific">uncultured Thiotrichaceae bacterium</name>
    <dbReference type="NCBI Taxonomy" id="298394"/>
    <lineage>
        <taxon>Bacteria</taxon>
        <taxon>Pseudomonadati</taxon>
        <taxon>Pseudomonadota</taxon>
        <taxon>Gammaproteobacteria</taxon>
        <taxon>Thiotrichales</taxon>
        <taxon>Thiotrichaceae</taxon>
        <taxon>environmental samples</taxon>
    </lineage>
</organism>
<dbReference type="GO" id="GO:0006508">
    <property type="term" value="P:proteolysis"/>
    <property type="evidence" value="ECO:0007669"/>
    <property type="project" value="UniProtKB-KW"/>
</dbReference>
<dbReference type="EMBL" id="CACVAY010000097">
    <property type="protein sequence ID" value="CAA6820074.1"/>
    <property type="molecule type" value="Genomic_DNA"/>
</dbReference>
<accession>A0A6S6TL52</accession>
<dbReference type="SUPFAM" id="SSF50156">
    <property type="entry name" value="PDZ domain-like"/>
    <property type="match status" value="1"/>
</dbReference>
<keyword evidence="4" id="KW-0720">Serine protease</keyword>
<evidence type="ECO:0000256" key="2">
    <source>
        <dbReference type="ARBA" id="ARBA00022670"/>
    </source>
</evidence>
<dbReference type="PANTHER" id="PTHR43343:SF3">
    <property type="entry name" value="PROTEASE DO-LIKE 8, CHLOROPLASTIC"/>
    <property type="match status" value="1"/>
</dbReference>
<keyword evidence="3" id="KW-0378">Hydrolase</keyword>
<dbReference type="InterPro" id="IPR001940">
    <property type="entry name" value="Peptidase_S1C"/>
</dbReference>
<evidence type="ECO:0000256" key="3">
    <source>
        <dbReference type="ARBA" id="ARBA00022801"/>
    </source>
</evidence>
<dbReference type="PRINTS" id="PR00834">
    <property type="entry name" value="PROTEASES2C"/>
</dbReference>
<dbReference type="Pfam" id="PF13365">
    <property type="entry name" value="Trypsin_2"/>
    <property type="match status" value="1"/>
</dbReference>
<dbReference type="Gene3D" id="2.30.42.10">
    <property type="match status" value="1"/>
</dbReference>
<dbReference type="Gene3D" id="2.40.10.10">
    <property type="entry name" value="Trypsin-like serine proteases"/>
    <property type="match status" value="2"/>
</dbReference>
<gene>
    <name evidence="6" type="ORF">HELGO_WM19025</name>
</gene>
<dbReference type="SMART" id="SM00228">
    <property type="entry name" value="PDZ"/>
    <property type="match status" value="1"/>
</dbReference>
<feature type="domain" description="PDZ" evidence="5">
    <location>
        <begin position="259"/>
        <end position="356"/>
    </location>
</feature>
<dbReference type="SUPFAM" id="SSF50494">
    <property type="entry name" value="Trypsin-like serine proteases"/>
    <property type="match status" value="1"/>
</dbReference>
<evidence type="ECO:0000259" key="5">
    <source>
        <dbReference type="PROSITE" id="PS50106"/>
    </source>
</evidence>
<name>A0A6S6TL52_9GAMM</name>
<dbReference type="InterPro" id="IPR051201">
    <property type="entry name" value="Chloro_Bact_Ser_Proteases"/>
</dbReference>
<reference evidence="6" key="1">
    <citation type="submission" date="2020-01" db="EMBL/GenBank/DDBJ databases">
        <authorList>
            <person name="Meier V. D."/>
            <person name="Meier V D."/>
        </authorList>
    </citation>
    <scope>NUCLEOTIDE SEQUENCE</scope>
    <source>
        <strain evidence="6">HLG_WM_MAG_07</strain>
    </source>
</reference>
<dbReference type="GO" id="GO:0004252">
    <property type="term" value="F:serine-type endopeptidase activity"/>
    <property type="evidence" value="ECO:0007669"/>
    <property type="project" value="InterPro"/>
</dbReference>
<comment type="similarity">
    <text evidence="1">Belongs to the peptidase S1C family.</text>
</comment>
<dbReference type="AlphaFoldDB" id="A0A6S6TL52"/>
<dbReference type="InterPro" id="IPR036034">
    <property type="entry name" value="PDZ_sf"/>
</dbReference>
<evidence type="ECO:0000256" key="1">
    <source>
        <dbReference type="ARBA" id="ARBA00010541"/>
    </source>
</evidence>
<dbReference type="PROSITE" id="PS50106">
    <property type="entry name" value="PDZ"/>
    <property type="match status" value="1"/>
</dbReference>
<dbReference type="PANTHER" id="PTHR43343">
    <property type="entry name" value="PEPTIDASE S12"/>
    <property type="match status" value="1"/>
</dbReference>
<keyword evidence="2 6" id="KW-0645">Protease</keyword>